<dbReference type="EMBL" id="MDYQ01000077">
    <property type="protein sequence ID" value="PRP83728.1"/>
    <property type="molecule type" value="Genomic_DNA"/>
</dbReference>
<keyword evidence="8" id="KW-0539">Nucleus</keyword>
<feature type="domain" description="Protein kinase" evidence="15">
    <location>
        <begin position="49"/>
        <end position="335"/>
    </location>
</feature>
<feature type="compositionally biased region" description="Basic residues" evidence="14">
    <location>
        <begin position="393"/>
        <end position="402"/>
    </location>
</feature>
<dbReference type="FunFam" id="3.30.200.20:FF:000074">
    <property type="entry name" value="cyclin-dependent kinase 12 isoform X2"/>
    <property type="match status" value="1"/>
</dbReference>
<dbReference type="PROSITE" id="PS00107">
    <property type="entry name" value="PROTEIN_KINASE_ATP"/>
    <property type="match status" value="1"/>
</dbReference>
<evidence type="ECO:0000256" key="12">
    <source>
        <dbReference type="PROSITE-ProRule" id="PRU10141"/>
    </source>
</evidence>
<accession>A0A2P6NIE0</accession>
<comment type="similarity">
    <text evidence="2">Belongs to the protein kinase superfamily. CMGC Ser/Thr protein kinase family. CDC2/CDKX subfamily.</text>
</comment>
<evidence type="ECO:0000256" key="14">
    <source>
        <dbReference type="SAM" id="MobiDB-lite"/>
    </source>
</evidence>
<evidence type="ECO:0000256" key="3">
    <source>
        <dbReference type="ARBA" id="ARBA00022527"/>
    </source>
</evidence>
<dbReference type="CDD" id="cd07840">
    <property type="entry name" value="STKc_CDK9_like"/>
    <property type="match status" value="1"/>
</dbReference>
<dbReference type="PROSITE" id="PS50011">
    <property type="entry name" value="PROTEIN_KINASE_DOM"/>
    <property type="match status" value="1"/>
</dbReference>
<feature type="compositionally biased region" description="Pro residues" evidence="14">
    <location>
        <begin position="1"/>
        <end position="10"/>
    </location>
</feature>
<keyword evidence="3 13" id="KW-0723">Serine/threonine-protein kinase</keyword>
<evidence type="ECO:0000256" key="10">
    <source>
        <dbReference type="ARBA" id="ARBA00048367"/>
    </source>
</evidence>
<dbReference type="PANTHER" id="PTHR24056">
    <property type="entry name" value="CELL DIVISION PROTEIN KINASE"/>
    <property type="match status" value="1"/>
</dbReference>
<evidence type="ECO:0000256" key="4">
    <source>
        <dbReference type="ARBA" id="ARBA00022679"/>
    </source>
</evidence>
<comment type="subcellular location">
    <subcellularLocation>
        <location evidence="1">Nucleus</location>
    </subcellularLocation>
</comment>
<evidence type="ECO:0000256" key="1">
    <source>
        <dbReference type="ARBA" id="ARBA00004123"/>
    </source>
</evidence>
<dbReference type="OrthoDB" id="28397at2759"/>
<name>A0A2P6NIE0_9EUKA</name>
<comment type="catalytic activity">
    <reaction evidence="11">
        <text>[DNA-directed RNA polymerase] + ATP = phospho-[DNA-directed RNA polymerase] + ADP + H(+)</text>
        <dbReference type="Rhea" id="RHEA:10216"/>
        <dbReference type="Rhea" id="RHEA-COMP:11321"/>
        <dbReference type="Rhea" id="RHEA-COMP:11322"/>
        <dbReference type="ChEBI" id="CHEBI:15378"/>
        <dbReference type="ChEBI" id="CHEBI:30616"/>
        <dbReference type="ChEBI" id="CHEBI:43176"/>
        <dbReference type="ChEBI" id="CHEBI:68546"/>
        <dbReference type="ChEBI" id="CHEBI:456216"/>
        <dbReference type="EC" id="2.7.11.23"/>
    </reaction>
</comment>
<evidence type="ECO:0000313" key="16">
    <source>
        <dbReference type="EMBL" id="PRP83728.1"/>
    </source>
</evidence>
<keyword evidence="7 12" id="KW-0067">ATP-binding</keyword>
<dbReference type="InterPro" id="IPR017441">
    <property type="entry name" value="Protein_kinase_ATP_BS"/>
</dbReference>
<keyword evidence="6" id="KW-0418">Kinase</keyword>
<evidence type="ECO:0000256" key="11">
    <source>
        <dbReference type="ARBA" id="ARBA00049280"/>
    </source>
</evidence>
<evidence type="ECO:0000313" key="17">
    <source>
        <dbReference type="Proteomes" id="UP000241769"/>
    </source>
</evidence>
<dbReference type="AlphaFoldDB" id="A0A2P6NIE0"/>
<evidence type="ECO:0000256" key="7">
    <source>
        <dbReference type="ARBA" id="ARBA00022840"/>
    </source>
</evidence>
<dbReference type="GO" id="GO:0032968">
    <property type="term" value="P:positive regulation of transcription elongation by RNA polymerase II"/>
    <property type="evidence" value="ECO:0007669"/>
    <property type="project" value="TreeGrafter"/>
</dbReference>
<evidence type="ECO:0000259" key="15">
    <source>
        <dbReference type="PROSITE" id="PS50011"/>
    </source>
</evidence>
<dbReference type="GO" id="GO:0004693">
    <property type="term" value="F:cyclin-dependent protein serine/threonine kinase activity"/>
    <property type="evidence" value="ECO:0007669"/>
    <property type="project" value="UniProtKB-EC"/>
</dbReference>
<dbReference type="STRING" id="1890364.A0A2P6NIE0"/>
<evidence type="ECO:0000256" key="6">
    <source>
        <dbReference type="ARBA" id="ARBA00022777"/>
    </source>
</evidence>
<keyword evidence="4" id="KW-0808">Transferase</keyword>
<dbReference type="PANTHER" id="PTHR24056:SF546">
    <property type="entry name" value="CYCLIN-DEPENDENT KINASE 12"/>
    <property type="match status" value="1"/>
</dbReference>
<feature type="compositionally biased region" description="Pro residues" evidence="14">
    <location>
        <begin position="462"/>
        <end position="472"/>
    </location>
</feature>
<feature type="region of interest" description="Disordered" evidence="14">
    <location>
        <begin position="359"/>
        <end position="482"/>
    </location>
</feature>
<dbReference type="SUPFAM" id="SSF56112">
    <property type="entry name" value="Protein kinase-like (PK-like)"/>
    <property type="match status" value="1"/>
</dbReference>
<comment type="caution">
    <text evidence="16">The sequence shown here is derived from an EMBL/GenBank/DDBJ whole genome shotgun (WGS) entry which is preliminary data.</text>
</comment>
<dbReference type="InterPro" id="IPR011009">
    <property type="entry name" value="Kinase-like_dom_sf"/>
</dbReference>
<dbReference type="Pfam" id="PF00069">
    <property type="entry name" value="Pkinase"/>
    <property type="match status" value="1"/>
</dbReference>
<dbReference type="GO" id="GO:0005634">
    <property type="term" value="C:nucleus"/>
    <property type="evidence" value="ECO:0007669"/>
    <property type="project" value="UniProtKB-SubCell"/>
</dbReference>
<sequence length="482" mass="54316">MSGRPLPPPNNYYNGSNGRPSHSSSSHNPPHNEPSSISDRWGARSVECFEKLDQVGEGTYGKVYKARNKLTREIVALKKVRMDNEKEGFPITAIREIKILKQLQDDTIVKLKEIVTSDEEGKQSIYMVFEYMDHDLTGLMMSDIWNPTVPEIKCYMKQLLTGLHYVHKNGVLHRDIKGSNLLINNCGQLKLADFGLARPFTEQQGNYTNRVITLWYRPPELLLGAVQYGPAIDMWSAGCILAEFLERKAIFPGKTELDQLSHIFKLCGSPTEEEWPDSSKLPYFSLMEFPKGVKRCLREKFKHWPPDALDLVDKLLTLDPKKRITASEALDSDYFWKEPAPCLPSQIPPFQTSNHEFEAKKRRQAAGNDSKRQKGTGGQPQHPPNNYPNQQHHNPHSSHNSKRSYDNMSSAPPYRGGPPPPPNRGSGHNVQSHHGHHSQPPRGGQPAPSLYPPPNNRSGHHPPYPNGPPPSNLPRGGQGTRR</sequence>
<dbReference type="InterPro" id="IPR050108">
    <property type="entry name" value="CDK"/>
</dbReference>
<evidence type="ECO:0000256" key="13">
    <source>
        <dbReference type="RuleBase" id="RU000304"/>
    </source>
</evidence>
<feature type="compositionally biased region" description="Low complexity" evidence="14">
    <location>
        <begin position="11"/>
        <end position="38"/>
    </location>
</feature>
<protein>
    <recommendedName>
        <fullName evidence="15">Protein kinase domain-containing protein</fullName>
    </recommendedName>
</protein>
<dbReference type="Proteomes" id="UP000241769">
    <property type="component" value="Unassembled WGS sequence"/>
</dbReference>
<dbReference type="GO" id="GO:0000307">
    <property type="term" value="C:cyclin-dependent protein kinase holoenzyme complex"/>
    <property type="evidence" value="ECO:0007669"/>
    <property type="project" value="TreeGrafter"/>
</dbReference>
<evidence type="ECO:0000256" key="5">
    <source>
        <dbReference type="ARBA" id="ARBA00022741"/>
    </source>
</evidence>
<feature type="region of interest" description="Disordered" evidence="14">
    <location>
        <begin position="1"/>
        <end position="39"/>
    </location>
</feature>
<comment type="catalytic activity">
    <reaction evidence="9">
        <text>L-threonyl-[protein] + ATP = O-phospho-L-threonyl-[protein] + ADP + H(+)</text>
        <dbReference type="Rhea" id="RHEA:46608"/>
        <dbReference type="Rhea" id="RHEA-COMP:11060"/>
        <dbReference type="Rhea" id="RHEA-COMP:11605"/>
        <dbReference type="ChEBI" id="CHEBI:15378"/>
        <dbReference type="ChEBI" id="CHEBI:30013"/>
        <dbReference type="ChEBI" id="CHEBI:30616"/>
        <dbReference type="ChEBI" id="CHEBI:61977"/>
        <dbReference type="ChEBI" id="CHEBI:456216"/>
        <dbReference type="EC" id="2.7.11.22"/>
    </reaction>
</comment>
<dbReference type="GO" id="GO:0008353">
    <property type="term" value="F:RNA polymerase II CTD heptapeptide repeat kinase activity"/>
    <property type="evidence" value="ECO:0007669"/>
    <property type="project" value="UniProtKB-EC"/>
</dbReference>
<dbReference type="InterPro" id="IPR000719">
    <property type="entry name" value="Prot_kinase_dom"/>
</dbReference>
<comment type="catalytic activity">
    <reaction evidence="10">
        <text>L-seryl-[protein] + ATP = O-phospho-L-seryl-[protein] + ADP + H(+)</text>
        <dbReference type="Rhea" id="RHEA:17989"/>
        <dbReference type="Rhea" id="RHEA-COMP:9863"/>
        <dbReference type="Rhea" id="RHEA-COMP:11604"/>
        <dbReference type="ChEBI" id="CHEBI:15378"/>
        <dbReference type="ChEBI" id="CHEBI:29999"/>
        <dbReference type="ChEBI" id="CHEBI:30616"/>
        <dbReference type="ChEBI" id="CHEBI:83421"/>
        <dbReference type="ChEBI" id="CHEBI:456216"/>
        <dbReference type="EC" id="2.7.11.22"/>
    </reaction>
</comment>
<feature type="binding site" evidence="12">
    <location>
        <position position="78"/>
    </location>
    <ligand>
        <name>ATP</name>
        <dbReference type="ChEBI" id="CHEBI:30616"/>
    </ligand>
</feature>
<dbReference type="SMART" id="SM00220">
    <property type="entry name" value="S_TKc"/>
    <property type="match status" value="1"/>
</dbReference>
<proteinExistence type="inferred from homology"/>
<evidence type="ECO:0000256" key="8">
    <source>
        <dbReference type="ARBA" id="ARBA00023242"/>
    </source>
</evidence>
<dbReference type="Gene3D" id="3.30.200.20">
    <property type="entry name" value="Phosphorylase Kinase, domain 1"/>
    <property type="match status" value="1"/>
</dbReference>
<dbReference type="GO" id="GO:0005524">
    <property type="term" value="F:ATP binding"/>
    <property type="evidence" value="ECO:0007669"/>
    <property type="project" value="UniProtKB-UniRule"/>
</dbReference>
<evidence type="ECO:0000256" key="9">
    <source>
        <dbReference type="ARBA" id="ARBA00047811"/>
    </source>
</evidence>
<dbReference type="PROSITE" id="PS00108">
    <property type="entry name" value="PROTEIN_KINASE_ST"/>
    <property type="match status" value="1"/>
</dbReference>
<keyword evidence="5 12" id="KW-0547">Nucleotide-binding</keyword>
<dbReference type="FunFam" id="1.10.510.10:FF:000273">
    <property type="entry name" value="Cyclin-dependent kinase C-2"/>
    <property type="match status" value="1"/>
</dbReference>
<dbReference type="InParanoid" id="A0A2P6NIE0"/>
<dbReference type="InterPro" id="IPR008271">
    <property type="entry name" value="Ser/Thr_kinase_AS"/>
</dbReference>
<gene>
    <name evidence="16" type="ORF">PROFUN_09060</name>
</gene>
<dbReference type="Gene3D" id="1.10.510.10">
    <property type="entry name" value="Transferase(Phosphotransferase) domain 1"/>
    <property type="match status" value="1"/>
</dbReference>
<organism evidence="16 17">
    <name type="scientific">Planoprotostelium fungivorum</name>
    <dbReference type="NCBI Taxonomy" id="1890364"/>
    <lineage>
        <taxon>Eukaryota</taxon>
        <taxon>Amoebozoa</taxon>
        <taxon>Evosea</taxon>
        <taxon>Variosea</taxon>
        <taxon>Cavosteliida</taxon>
        <taxon>Cavosteliaceae</taxon>
        <taxon>Planoprotostelium</taxon>
    </lineage>
</organism>
<reference evidence="16 17" key="1">
    <citation type="journal article" date="2018" name="Genome Biol. Evol.">
        <title>Multiple Roots of Fruiting Body Formation in Amoebozoa.</title>
        <authorList>
            <person name="Hillmann F."/>
            <person name="Forbes G."/>
            <person name="Novohradska S."/>
            <person name="Ferling I."/>
            <person name="Riege K."/>
            <person name="Groth M."/>
            <person name="Westermann M."/>
            <person name="Marz M."/>
            <person name="Spaller T."/>
            <person name="Winckler T."/>
            <person name="Schaap P."/>
            <person name="Glockner G."/>
        </authorList>
    </citation>
    <scope>NUCLEOTIDE SEQUENCE [LARGE SCALE GENOMIC DNA]</scope>
    <source>
        <strain evidence="16 17">Jena</strain>
    </source>
</reference>
<keyword evidence="17" id="KW-1185">Reference proteome</keyword>
<evidence type="ECO:0000256" key="2">
    <source>
        <dbReference type="ARBA" id="ARBA00006485"/>
    </source>
</evidence>